<sequence>MNFLTVFLFISLPIILLFLLNKHRTRQSVCWPPGPTGLPLIGNLHQFYNPNPPSYLWNLSKQYGALMSLRLGFVPTLVVSSARMAKEIMKTHDLRFCSRPVFTSQKKLTYNCLDLAFAPYNDYWREMRKICTIHLFSSVKVQHFRPIREDEVFGMIDKISKLAVASKPVNLSDILISVANNITCRVAFGKRYEDEATERSRFHGLLNETQAMLGCFFFSDYFPFMSWVDKLTGMTSRLERNFQEFDAFLQELIEERLDPKNSKTEEDIMDVLLQLQKQREFKIELALDHVKGVLMDVVIGGTDTGAATVIWAMTYLMKNPRVMKRAQEEVRQVVKNKDSILHENDVQRLQYLKAVVKESMRLQPTAPLLVPRETIEKCTVAGYEIPFKTVVYVNAWAIGRDPEAWDNAEEFDPDRFMGSSIDLKGQNYELIPFGAGRRMCPGMFMGLAIVELTLANLLWKFDWEMPAGMEKEDLDFDVLPGVTMHKKNVLWLMASNVQ</sequence>
<keyword evidence="2" id="KW-1185">Reference proteome</keyword>
<evidence type="ECO:0000313" key="1">
    <source>
        <dbReference type="EMBL" id="KAJ4721694.1"/>
    </source>
</evidence>
<dbReference type="EMBL" id="CM051397">
    <property type="protein sequence ID" value="KAJ4721694.1"/>
    <property type="molecule type" value="Genomic_DNA"/>
</dbReference>
<organism evidence="1 2">
    <name type="scientific">Melia azedarach</name>
    <name type="common">Chinaberry tree</name>
    <dbReference type="NCBI Taxonomy" id="155640"/>
    <lineage>
        <taxon>Eukaryota</taxon>
        <taxon>Viridiplantae</taxon>
        <taxon>Streptophyta</taxon>
        <taxon>Embryophyta</taxon>
        <taxon>Tracheophyta</taxon>
        <taxon>Spermatophyta</taxon>
        <taxon>Magnoliopsida</taxon>
        <taxon>eudicotyledons</taxon>
        <taxon>Gunneridae</taxon>
        <taxon>Pentapetalae</taxon>
        <taxon>rosids</taxon>
        <taxon>malvids</taxon>
        <taxon>Sapindales</taxon>
        <taxon>Meliaceae</taxon>
        <taxon>Melia</taxon>
    </lineage>
</organism>
<comment type="caution">
    <text evidence="1">The sequence shown here is derived from an EMBL/GenBank/DDBJ whole genome shotgun (WGS) entry which is preliminary data.</text>
</comment>
<reference evidence="1 2" key="1">
    <citation type="journal article" date="2023" name="Science">
        <title>Complex scaffold remodeling in plant triterpene biosynthesis.</title>
        <authorList>
            <person name="De La Pena R."/>
            <person name="Hodgson H."/>
            <person name="Liu J.C."/>
            <person name="Stephenson M.J."/>
            <person name="Martin A.C."/>
            <person name="Owen C."/>
            <person name="Harkess A."/>
            <person name="Leebens-Mack J."/>
            <person name="Jimenez L.E."/>
            <person name="Osbourn A."/>
            <person name="Sattely E.S."/>
        </authorList>
    </citation>
    <scope>NUCLEOTIDE SEQUENCE [LARGE SCALE GENOMIC DNA]</scope>
    <source>
        <strain evidence="2">cv. JPN11</strain>
        <tissue evidence="1">Leaf</tissue>
    </source>
</reference>
<dbReference type="Proteomes" id="UP001164539">
    <property type="component" value="Chromosome 4"/>
</dbReference>
<evidence type="ECO:0000313" key="2">
    <source>
        <dbReference type="Proteomes" id="UP001164539"/>
    </source>
</evidence>
<name>A0ACC1YFC5_MELAZ</name>
<proteinExistence type="predicted"/>
<gene>
    <name evidence="1" type="ORF">OWV82_009350</name>
</gene>
<protein>
    <submittedName>
        <fullName evidence="1">Cytochrome P450</fullName>
    </submittedName>
</protein>
<accession>A0ACC1YFC5</accession>